<name>A0A9W8WP32_9PLEO</name>
<feature type="region of interest" description="Disordered" evidence="1">
    <location>
        <begin position="1"/>
        <end position="21"/>
    </location>
</feature>
<evidence type="ECO:0000313" key="3">
    <source>
        <dbReference type="Proteomes" id="UP001140562"/>
    </source>
</evidence>
<sequence length="193" mass="21124">MSDQRSSTEQPAPTGATSTDLPLRLAETRTVTEDKDAIIAAQAATIATLQAQLQDFRNTMEIDMYSKKLSIKRDTLTLAYDFEGAKQVSDVLATLHALALAGDFEGFAPTSPFTATLPLRINENKSSTAETETNKDTLSALEASKEAMIVKHNAFKELKKKRDTFRSFTEAADKNGVPDDMEKAAWVGWCRGS</sequence>
<protein>
    <submittedName>
        <fullName evidence="2">Uncharacterized protein</fullName>
    </submittedName>
</protein>
<comment type="caution">
    <text evidence="2">The sequence shown here is derived from an EMBL/GenBank/DDBJ whole genome shotgun (WGS) entry which is preliminary data.</text>
</comment>
<accession>A0A9W8WP32</accession>
<dbReference type="AlphaFoldDB" id="A0A9W8WP32"/>
<evidence type="ECO:0000256" key="1">
    <source>
        <dbReference type="SAM" id="MobiDB-lite"/>
    </source>
</evidence>
<proteinExistence type="predicted"/>
<feature type="compositionally biased region" description="Polar residues" evidence="1">
    <location>
        <begin position="1"/>
        <end position="20"/>
    </location>
</feature>
<organism evidence="2 3">
    <name type="scientific">Didymella glomerata</name>
    <dbReference type="NCBI Taxonomy" id="749621"/>
    <lineage>
        <taxon>Eukaryota</taxon>
        <taxon>Fungi</taxon>
        <taxon>Dikarya</taxon>
        <taxon>Ascomycota</taxon>
        <taxon>Pezizomycotina</taxon>
        <taxon>Dothideomycetes</taxon>
        <taxon>Pleosporomycetidae</taxon>
        <taxon>Pleosporales</taxon>
        <taxon>Pleosporineae</taxon>
        <taxon>Didymellaceae</taxon>
        <taxon>Didymella</taxon>
    </lineage>
</organism>
<evidence type="ECO:0000313" key="2">
    <source>
        <dbReference type="EMBL" id="KAJ4329754.1"/>
    </source>
</evidence>
<dbReference type="EMBL" id="JAPEUV010000289">
    <property type="protein sequence ID" value="KAJ4329754.1"/>
    <property type="molecule type" value="Genomic_DNA"/>
</dbReference>
<reference evidence="2" key="1">
    <citation type="submission" date="2022-10" db="EMBL/GenBank/DDBJ databases">
        <title>Tapping the CABI collections for fungal endophytes: first genome assemblies for Collariella, Neodidymelliopsis, Ascochyta clinopodiicola, Didymella pomorum, Didymosphaeria variabile, Neocosmospora piperis and Neocucurbitaria cava.</title>
        <authorList>
            <person name="Hill R."/>
        </authorList>
    </citation>
    <scope>NUCLEOTIDE SEQUENCE</scope>
    <source>
        <strain evidence="2">IMI 360193</strain>
    </source>
</reference>
<keyword evidence="3" id="KW-1185">Reference proteome</keyword>
<dbReference type="Proteomes" id="UP001140562">
    <property type="component" value="Unassembled WGS sequence"/>
</dbReference>
<gene>
    <name evidence="2" type="ORF">N0V87_010590</name>
</gene>